<organism evidence="1 2">
    <name type="scientific">Microcystis aeruginosa NIES-44</name>
    <dbReference type="NCBI Taxonomy" id="449439"/>
    <lineage>
        <taxon>Bacteria</taxon>
        <taxon>Bacillati</taxon>
        <taxon>Cyanobacteriota</taxon>
        <taxon>Cyanophyceae</taxon>
        <taxon>Oscillatoriophycideae</taxon>
        <taxon>Chroococcales</taxon>
        <taxon>Microcystaceae</taxon>
        <taxon>Microcystis</taxon>
    </lineage>
</organism>
<gene>
    <name evidence="1" type="ORF">N44_03917</name>
</gene>
<dbReference type="EMBL" id="BBPA01000067">
    <property type="protein sequence ID" value="GAL95062.1"/>
    <property type="molecule type" value="Genomic_DNA"/>
</dbReference>
<name>A0A0A1VZ29_MICAE</name>
<comment type="caution">
    <text evidence="1">The sequence shown here is derived from an EMBL/GenBank/DDBJ whole genome shotgun (WGS) entry which is preliminary data.</text>
</comment>
<dbReference type="Proteomes" id="UP000030321">
    <property type="component" value="Unassembled WGS sequence"/>
</dbReference>
<evidence type="ECO:0000313" key="2">
    <source>
        <dbReference type="Proteomes" id="UP000030321"/>
    </source>
</evidence>
<accession>A0A0A1VZ29</accession>
<protein>
    <submittedName>
        <fullName evidence="1">Uncharacterized protein</fullName>
    </submittedName>
</protein>
<evidence type="ECO:0000313" key="1">
    <source>
        <dbReference type="EMBL" id="GAL95062.1"/>
    </source>
</evidence>
<proteinExistence type="predicted"/>
<dbReference type="AlphaFoldDB" id="A0A0A1VZ29"/>
<reference evidence="2" key="1">
    <citation type="journal article" date="2015" name="Genome">
        <title>Whole Genome Sequence of the Non-Microcystin-Producing Microcystis aeruginosa Strain NIES-44.</title>
        <authorList>
            <person name="Okano K."/>
            <person name="Miyata N."/>
            <person name="Ozaki Y."/>
        </authorList>
    </citation>
    <scope>NUCLEOTIDE SEQUENCE [LARGE SCALE GENOMIC DNA]</scope>
    <source>
        <strain evidence="2">NIES-44</strain>
    </source>
</reference>
<sequence>MSGDLVVFKAFARDSMRDSVVVVSRLAYPVKVAGLAKDQTAAEKRLTSAQ</sequence>